<comment type="cofactor">
    <cofactor evidence="2">
        <name>Zn(2+)</name>
        <dbReference type="ChEBI" id="CHEBI:29105"/>
    </cofactor>
</comment>
<dbReference type="Gene3D" id="1.50.10.20">
    <property type="match status" value="1"/>
</dbReference>
<accession>A0AAF0TSN0</accession>
<dbReference type="PANTHER" id="PTHR11774:SF4">
    <property type="entry name" value="GERANYLGERANYL TRANSFERASE TYPE-1 SUBUNIT BETA"/>
    <property type="match status" value="1"/>
</dbReference>
<keyword evidence="6" id="KW-0637">Prenyltransferase</keyword>
<feature type="domain" description="Prenyltransferase alpha-alpha toroid" evidence="13">
    <location>
        <begin position="160"/>
        <end position="487"/>
    </location>
</feature>
<evidence type="ECO:0000259" key="14">
    <source>
        <dbReference type="Pfam" id="PF25095"/>
    </source>
</evidence>
<evidence type="ECO:0000256" key="6">
    <source>
        <dbReference type="ARBA" id="ARBA00022602"/>
    </source>
</evidence>
<keyword evidence="16" id="KW-1185">Reference proteome</keyword>
<dbReference type="GO" id="GO:0005953">
    <property type="term" value="C:CAAX-protein geranylgeranyltransferase complex"/>
    <property type="evidence" value="ECO:0007669"/>
    <property type="project" value="InterPro"/>
</dbReference>
<dbReference type="Pfam" id="PF25095">
    <property type="entry name" value="C2H2-zf_KIN17"/>
    <property type="match status" value="1"/>
</dbReference>
<dbReference type="InterPro" id="IPR008930">
    <property type="entry name" value="Terpenoid_cyclase/PrenylTrfase"/>
</dbReference>
<evidence type="ECO:0000256" key="10">
    <source>
        <dbReference type="ARBA" id="ARBA00022833"/>
    </source>
</evidence>
<organism evidence="15 16">
    <name type="scientific">Solanum verrucosum</name>
    <dbReference type="NCBI Taxonomy" id="315347"/>
    <lineage>
        <taxon>Eukaryota</taxon>
        <taxon>Viridiplantae</taxon>
        <taxon>Streptophyta</taxon>
        <taxon>Embryophyta</taxon>
        <taxon>Tracheophyta</taxon>
        <taxon>Spermatophyta</taxon>
        <taxon>Magnoliopsida</taxon>
        <taxon>eudicotyledons</taxon>
        <taxon>Gunneridae</taxon>
        <taxon>Pentapetalae</taxon>
        <taxon>asterids</taxon>
        <taxon>lamiids</taxon>
        <taxon>Solanales</taxon>
        <taxon>Solanaceae</taxon>
        <taxon>Solanoideae</taxon>
        <taxon>Solaneae</taxon>
        <taxon>Solanum</taxon>
    </lineage>
</organism>
<reference evidence="15" key="1">
    <citation type="submission" date="2023-08" db="EMBL/GenBank/DDBJ databases">
        <title>A de novo genome assembly of Solanum verrucosum Schlechtendal, a Mexican diploid species geographically isolated from the other diploid A-genome species in potato relatives.</title>
        <authorList>
            <person name="Hosaka K."/>
        </authorList>
    </citation>
    <scope>NUCLEOTIDE SEQUENCE</scope>
    <source>
        <tissue evidence="15">Young leaves</tissue>
    </source>
</reference>
<evidence type="ECO:0000256" key="11">
    <source>
        <dbReference type="ARBA" id="ARBA00022842"/>
    </source>
</evidence>
<dbReference type="EC" id="2.5.1.59" evidence="4"/>
<dbReference type="CDD" id="cd02895">
    <property type="entry name" value="GGTase-I"/>
    <property type="match status" value="1"/>
</dbReference>
<dbReference type="InterPro" id="IPR041960">
    <property type="entry name" value="GGTase_I_beta"/>
</dbReference>
<dbReference type="FunFam" id="1.50.10.20:FF:000021">
    <property type="entry name" value="Geranylgeranyl transferase type-1 subunit beta"/>
    <property type="match status" value="1"/>
</dbReference>
<keyword evidence="7" id="KW-0808">Transferase</keyword>
<dbReference type="GO" id="GO:0004662">
    <property type="term" value="F:CAAX-protein geranylgeranyltransferase activity"/>
    <property type="evidence" value="ECO:0007669"/>
    <property type="project" value="UniProtKB-EC"/>
</dbReference>
<evidence type="ECO:0000256" key="1">
    <source>
        <dbReference type="ARBA" id="ARBA00001946"/>
    </source>
</evidence>
<evidence type="ECO:0000259" key="13">
    <source>
        <dbReference type="Pfam" id="PF00432"/>
    </source>
</evidence>
<dbReference type="Proteomes" id="UP001234989">
    <property type="component" value="Chromosome 5"/>
</dbReference>
<comment type="cofactor">
    <cofactor evidence="1">
        <name>Mg(2+)</name>
        <dbReference type="ChEBI" id="CHEBI:18420"/>
    </cofactor>
</comment>
<evidence type="ECO:0000313" key="16">
    <source>
        <dbReference type="Proteomes" id="UP001234989"/>
    </source>
</evidence>
<dbReference type="GO" id="GO:0046872">
    <property type="term" value="F:metal ion binding"/>
    <property type="evidence" value="ECO:0007669"/>
    <property type="project" value="UniProtKB-KW"/>
</dbReference>
<evidence type="ECO:0000313" key="15">
    <source>
        <dbReference type="EMBL" id="WMV31507.1"/>
    </source>
</evidence>
<dbReference type="InterPro" id="IPR001330">
    <property type="entry name" value="Prenyltrans"/>
</dbReference>
<dbReference type="AlphaFoldDB" id="A0AAF0TSN0"/>
<keyword evidence="10" id="KW-0862">Zinc</keyword>
<dbReference type="InterPro" id="IPR045089">
    <property type="entry name" value="PGGT1B-like"/>
</dbReference>
<protein>
    <recommendedName>
        <fullName evidence="5">Geranylgeranyl transferase type-1 subunit beta</fullName>
        <ecNumber evidence="4">2.5.1.59</ecNumber>
    </recommendedName>
    <alternativeName>
        <fullName evidence="12">Geranylgeranyl transferase type I subunit beta</fullName>
    </alternativeName>
</protein>
<keyword evidence="8" id="KW-0479">Metal-binding</keyword>
<evidence type="ECO:0000256" key="8">
    <source>
        <dbReference type="ARBA" id="ARBA00022723"/>
    </source>
</evidence>
<feature type="domain" description="KIN17 C2H2-type zinc finger" evidence="14">
    <location>
        <begin position="91"/>
        <end position="113"/>
    </location>
</feature>
<dbReference type="EMBL" id="CP133616">
    <property type="protein sequence ID" value="WMV31507.1"/>
    <property type="molecule type" value="Genomic_DNA"/>
</dbReference>
<dbReference type="SUPFAM" id="SSF48239">
    <property type="entry name" value="Terpenoid cyclases/Protein prenyltransferases"/>
    <property type="match status" value="1"/>
</dbReference>
<evidence type="ECO:0000256" key="3">
    <source>
        <dbReference type="ARBA" id="ARBA00010497"/>
    </source>
</evidence>
<evidence type="ECO:0000256" key="9">
    <source>
        <dbReference type="ARBA" id="ARBA00022737"/>
    </source>
</evidence>
<dbReference type="PANTHER" id="PTHR11774">
    <property type="entry name" value="GERANYLGERANYL TRANSFERASE TYPE BETA SUBUNIT"/>
    <property type="match status" value="1"/>
</dbReference>
<evidence type="ECO:0000256" key="2">
    <source>
        <dbReference type="ARBA" id="ARBA00001947"/>
    </source>
</evidence>
<proteinExistence type="inferred from homology"/>
<name>A0AAF0TSN0_SOLVR</name>
<keyword evidence="11" id="KW-0460">Magnesium</keyword>
<gene>
    <name evidence="15" type="ORF">MTR67_024892</name>
</gene>
<evidence type="ECO:0000256" key="4">
    <source>
        <dbReference type="ARBA" id="ARBA00012700"/>
    </source>
</evidence>
<evidence type="ECO:0000256" key="5">
    <source>
        <dbReference type="ARBA" id="ARBA00020603"/>
    </source>
</evidence>
<sequence length="501" mass="56375">MVVVSEWERDKRRGEEENRVLLVVWVSLEMATVVADGQAAKEGEQTKALAMPLMEWKTLSASLLYFQMGKNDFLTPKAIANRIKAKGMQKLRWYCQMCQKQCRDENEFNCHCTMNTPSRRIFSPPVVFRLVPTMAEEDNEFLSLSDLESELDSIPIPMFFDRNRHICYLEMMLELLPSPYQSQEINRLTLAYFVVCGLDILRSLDRVDKEGVINWVLSLQAHPQDEADLSNGQFYGFHGSRSSQFQPNDYGNALPNCSHLASTYCALSILKTLGYDFSLLDSMSIIKSMKNLQQHDGSFMPIHSGAETDLRFVYCAAAISSMLENWSGIDKEKAKEYIINCQSYDGGFGLTPSSESHGGATFCAVASLRLMGLIEDDILSKNVSSCFINVPLLLDWCLQRQATTDGGFQGRLNKATDTCYAFWVGGVLKILGAHKLIDHEGLRKFLFTCQSQYGGFGKTPEQLPDLYHAYYGFCAFSLLEEPDLNSICTELGTTIGPVQLL</sequence>
<dbReference type="InterPro" id="IPR056767">
    <property type="entry name" value="C2H2-Znf_KIN17"/>
</dbReference>
<evidence type="ECO:0000256" key="12">
    <source>
        <dbReference type="ARBA" id="ARBA00031713"/>
    </source>
</evidence>
<keyword evidence="9" id="KW-0677">Repeat</keyword>
<comment type="similarity">
    <text evidence="3">Belongs to the protein prenyltransferase subunit beta family.</text>
</comment>
<evidence type="ECO:0000256" key="7">
    <source>
        <dbReference type="ARBA" id="ARBA00022679"/>
    </source>
</evidence>
<dbReference type="Pfam" id="PF00432">
    <property type="entry name" value="Prenyltrans"/>
    <property type="match status" value="1"/>
</dbReference>